<dbReference type="EMBL" id="CAXLJM020000164">
    <property type="protein sequence ID" value="CAL8146907.1"/>
    <property type="molecule type" value="Genomic_DNA"/>
</dbReference>
<evidence type="ECO:0000256" key="1">
    <source>
        <dbReference type="ARBA" id="ARBA00022734"/>
    </source>
</evidence>
<evidence type="ECO:0000256" key="2">
    <source>
        <dbReference type="RuleBase" id="RU102079"/>
    </source>
</evidence>
<feature type="chain" id="PRO_5045236490" description="Galectin" evidence="4">
    <location>
        <begin position="20"/>
        <end position="331"/>
    </location>
</feature>
<organism evidence="6 7">
    <name type="scientific">Orchesella dallaii</name>
    <dbReference type="NCBI Taxonomy" id="48710"/>
    <lineage>
        <taxon>Eukaryota</taxon>
        <taxon>Metazoa</taxon>
        <taxon>Ecdysozoa</taxon>
        <taxon>Arthropoda</taxon>
        <taxon>Hexapoda</taxon>
        <taxon>Collembola</taxon>
        <taxon>Entomobryomorpha</taxon>
        <taxon>Entomobryoidea</taxon>
        <taxon>Orchesellidae</taxon>
        <taxon>Orchesellinae</taxon>
        <taxon>Orchesella</taxon>
    </lineage>
</organism>
<dbReference type="Gene3D" id="2.60.120.200">
    <property type="match status" value="1"/>
</dbReference>
<keyword evidence="1 2" id="KW-0430">Lectin</keyword>
<evidence type="ECO:0000256" key="4">
    <source>
        <dbReference type="SAM" id="SignalP"/>
    </source>
</evidence>
<evidence type="ECO:0000256" key="3">
    <source>
        <dbReference type="SAM" id="Phobius"/>
    </source>
</evidence>
<feature type="transmembrane region" description="Helical" evidence="3">
    <location>
        <begin position="199"/>
        <end position="220"/>
    </location>
</feature>
<comment type="caution">
    <text evidence="6">The sequence shown here is derived from an EMBL/GenBank/DDBJ whole genome shotgun (WGS) entry which is preliminary data.</text>
</comment>
<feature type="transmembrane region" description="Helical" evidence="3">
    <location>
        <begin position="232"/>
        <end position="255"/>
    </location>
</feature>
<keyword evidence="7" id="KW-1185">Reference proteome</keyword>
<proteinExistence type="predicted"/>
<dbReference type="SUPFAM" id="SSF49899">
    <property type="entry name" value="Concanavalin A-like lectins/glucanases"/>
    <property type="match status" value="1"/>
</dbReference>
<dbReference type="InterPro" id="IPR001079">
    <property type="entry name" value="Galectin_CRD"/>
</dbReference>
<protein>
    <recommendedName>
        <fullName evidence="2">Galectin</fullName>
    </recommendedName>
</protein>
<gene>
    <name evidence="6" type="ORF">ODALV1_LOCUS30974</name>
</gene>
<dbReference type="Proteomes" id="UP001642540">
    <property type="component" value="Unassembled WGS sequence"/>
</dbReference>
<dbReference type="PROSITE" id="PS51304">
    <property type="entry name" value="GALECTIN"/>
    <property type="match status" value="1"/>
</dbReference>
<dbReference type="InterPro" id="IPR013320">
    <property type="entry name" value="ConA-like_dom_sf"/>
</dbReference>
<dbReference type="InterPro" id="IPR044156">
    <property type="entry name" value="Galectin-like"/>
</dbReference>
<sequence>MICGYLLGVLVMSTSPSLSLPDMNVPFVTELGSRLKVGDKITIAGTILPTASSFTINLRNNHQQEGNTILLHFNVRFFSPNYVVLNTHISGFGWLNEERKTAPFSLRKGYPFQIDILCEEEEFLVSVDGQPFHEYKYRLPLEGANVLEISGGDRLEVKINNNRGGASEIFKGSNSDATTIYRQIEILVHSFNRAHSGQLVMILLALLTITVICSLSVIKALTSGTFTDPRSFYANCFFAYSVMNSIILLLMVYGLCGNLHQDASRCVAEMRRTALTCEPRQRKLLQRTVMALPVLKIEFGGTNFVEKRTPFVYLEFALGRIIDGLLLSKPK</sequence>
<dbReference type="CDD" id="cd00070">
    <property type="entry name" value="GLECT"/>
    <property type="match status" value="1"/>
</dbReference>
<evidence type="ECO:0000313" key="7">
    <source>
        <dbReference type="Proteomes" id="UP001642540"/>
    </source>
</evidence>
<feature type="domain" description="Galectin" evidence="5">
    <location>
        <begin position="27"/>
        <end position="165"/>
    </location>
</feature>
<feature type="signal peptide" evidence="4">
    <location>
        <begin position="1"/>
        <end position="19"/>
    </location>
</feature>
<dbReference type="SMART" id="SM00908">
    <property type="entry name" value="Gal-bind_lectin"/>
    <property type="match status" value="1"/>
</dbReference>
<evidence type="ECO:0000313" key="6">
    <source>
        <dbReference type="EMBL" id="CAL8146907.1"/>
    </source>
</evidence>
<keyword evidence="3" id="KW-0812">Transmembrane</keyword>
<name>A0ABP1S8G6_9HEXA</name>
<dbReference type="Pfam" id="PF00337">
    <property type="entry name" value="Gal-bind_lectin"/>
    <property type="match status" value="1"/>
</dbReference>
<evidence type="ECO:0000259" key="5">
    <source>
        <dbReference type="PROSITE" id="PS51304"/>
    </source>
</evidence>
<accession>A0ABP1S8G6</accession>
<keyword evidence="3" id="KW-1133">Transmembrane helix</keyword>
<dbReference type="PANTHER" id="PTHR11346">
    <property type="entry name" value="GALECTIN"/>
    <property type="match status" value="1"/>
</dbReference>
<dbReference type="PANTHER" id="PTHR11346:SF147">
    <property type="entry name" value="GALECTIN"/>
    <property type="match status" value="1"/>
</dbReference>
<keyword evidence="4" id="KW-0732">Signal</keyword>
<reference evidence="6 7" key="1">
    <citation type="submission" date="2024-08" db="EMBL/GenBank/DDBJ databases">
        <authorList>
            <person name="Cucini C."/>
            <person name="Frati F."/>
        </authorList>
    </citation>
    <scope>NUCLEOTIDE SEQUENCE [LARGE SCALE GENOMIC DNA]</scope>
</reference>
<dbReference type="SMART" id="SM00276">
    <property type="entry name" value="GLECT"/>
    <property type="match status" value="1"/>
</dbReference>
<keyword evidence="3" id="KW-0472">Membrane</keyword>